<proteinExistence type="inferred from homology"/>
<comment type="subcellular location">
    <subcellularLocation>
        <location evidence="1 12 13">Nucleus</location>
    </subcellularLocation>
</comment>
<dbReference type="GO" id="GO:0030154">
    <property type="term" value="P:cell differentiation"/>
    <property type="evidence" value="ECO:0007669"/>
    <property type="project" value="UniProtKB-KW"/>
</dbReference>
<dbReference type="CDD" id="cd00086">
    <property type="entry name" value="homeodomain"/>
    <property type="match status" value="1"/>
</dbReference>
<evidence type="ECO:0000256" key="12">
    <source>
        <dbReference type="PROSITE-ProRule" id="PRU00108"/>
    </source>
</evidence>
<dbReference type="InterPro" id="IPR044557">
    <property type="entry name" value="WOX8/9-like"/>
</dbReference>
<feature type="DNA-binding region" description="Homeobox" evidence="12">
    <location>
        <begin position="52"/>
        <end position="116"/>
    </location>
</feature>
<feature type="compositionally biased region" description="Polar residues" evidence="14">
    <location>
        <begin position="16"/>
        <end position="43"/>
    </location>
</feature>
<keyword evidence="7 12" id="KW-0371">Homeobox</keyword>
<feature type="compositionally biased region" description="Low complexity" evidence="14">
    <location>
        <begin position="145"/>
        <end position="155"/>
    </location>
</feature>
<evidence type="ECO:0000256" key="9">
    <source>
        <dbReference type="ARBA" id="ARBA00023242"/>
    </source>
</evidence>
<evidence type="ECO:0000256" key="8">
    <source>
        <dbReference type="ARBA" id="ARBA00023163"/>
    </source>
</evidence>
<evidence type="ECO:0000256" key="13">
    <source>
        <dbReference type="RuleBase" id="RU000682"/>
    </source>
</evidence>
<evidence type="ECO:0000259" key="15">
    <source>
        <dbReference type="PROSITE" id="PS50071"/>
    </source>
</evidence>
<dbReference type="PANTHER" id="PTHR47288">
    <property type="entry name" value="WUSCHEL-RELATED HOMEOBOX 9"/>
    <property type="match status" value="1"/>
</dbReference>
<evidence type="ECO:0000256" key="11">
    <source>
        <dbReference type="ARBA" id="ARBA00068485"/>
    </source>
</evidence>
<feature type="region of interest" description="Disordered" evidence="14">
    <location>
        <begin position="1"/>
        <end position="61"/>
    </location>
</feature>
<reference evidence="16" key="1">
    <citation type="journal article" date="2023" name="bioRxiv">
        <title>Improved chromosome-level genome assembly for marigold (Tagetes erecta).</title>
        <authorList>
            <person name="Jiang F."/>
            <person name="Yuan L."/>
            <person name="Wang S."/>
            <person name="Wang H."/>
            <person name="Xu D."/>
            <person name="Wang A."/>
            <person name="Fan W."/>
        </authorList>
    </citation>
    <scope>NUCLEOTIDE SEQUENCE</scope>
    <source>
        <strain evidence="16">WSJ</strain>
        <tissue evidence="16">Leaf</tissue>
    </source>
</reference>
<evidence type="ECO:0000256" key="1">
    <source>
        <dbReference type="ARBA" id="ARBA00004123"/>
    </source>
</evidence>
<keyword evidence="4" id="KW-0805">Transcription regulation</keyword>
<evidence type="ECO:0000256" key="2">
    <source>
        <dbReference type="ARBA" id="ARBA00022473"/>
    </source>
</evidence>
<keyword evidence="2" id="KW-0217">Developmental protein</keyword>
<dbReference type="PROSITE" id="PS50071">
    <property type="entry name" value="HOMEOBOX_2"/>
    <property type="match status" value="1"/>
</dbReference>
<dbReference type="GO" id="GO:0005634">
    <property type="term" value="C:nucleus"/>
    <property type="evidence" value="ECO:0007669"/>
    <property type="project" value="UniProtKB-SubCell"/>
</dbReference>
<dbReference type="GO" id="GO:0003677">
    <property type="term" value="F:DNA binding"/>
    <property type="evidence" value="ECO:0007669"/>
    <property type="project" value="UniProtKB-UniRule"/>
</dbReference>
<gene>
    <name evidence="16" type="ORF">QVD17_20100</name>
</gene>
<dbReference type="SMART" id="SM00389">
    <property type="entry name" value="HOX"/>
    <property type="match status" value="1"/>
</dbReference>
<keyword evidence="5" id="KW-0287">Flowering</keyword>
<evidence type="ECO:0000256" key="5">
    <source>
        <dbReference type="ARBA" id="ARBA00023089"/>
    </source>
</evidence>
<dbReference type="FunFam" id="1.10.10.60:FF:000118">
    <property type="entry name" value="WUSCHEL-related homeobox 11"/>
    <property type="match status" value="1"/>
</dbReference>
<dbReference type="Gene3D" id="1.10.10.60">
    <property type="entry name" value="Homeodomain-like"/>
    <property type="match status" value="1"/>
</dbReference>
<comment type="caution">
    <text evidence="16">The sequence shown here is derived from an EMBL/GenBank/DDBJ whole genome shotgun (WGS) entry which is preliminary data.</text>
</comment>
<keyword evidence="17" id="KW-1185">Reference proteome</keyword>
<dbReference type="Proteomes" id="UP001229421">
    <property type="component" value="Unassembled WGS sequence"/>
</dbReference>
<dbReference type="GO" id="GO:0009908">
    <property type="term" value="P:flower development"/>
    <property type="evidence" value="ECO:0007669"/>
    <property type="project" value="UniProtKB-KW"/>
</dbReference>
<keyword evidence="8" id="KW-0804">Transcription</keyword>
<organism evidence="16 17">
    <name type="scientific">Tagetes erecta</name>
    <name type="common">African marigold</name>
    <dbReference type="NCBI Taxonomy" id="13708"/>
    <lineage>
        <taxon>Eukaryota</taxon>
        <taxon>Viridiplantae</taxon>
        <taxon>Streptophyta</taxon>
        <taxon>Embryophyta</taxon>
        <taxon>Tracheophyta</taxon>
        <taxon>Spermatophyta</taxon>
        <taxon>Magnoliopsida</taxon>
        <taxon>eudicotyledons</taxon>
        <taxon>Gunneridae</taxon>
        <taxon>Pentapetalae</taxon>
        <taxon>asterids</taxon>
        <taxon>campanulids</taxon>
        <taxon>Asterales</taxon>
        <taxon>Asteraceae</taxon>
        <taxon>Asteroideae</taxon>
        <taxon>Heliantheae alliance</taxon>
        <taxon>Tageteae</taxon>
        <taxon>Tagetes</taxon>
    </lineage>
</organism>
<dbReference type="GO" id="GO:0050793">
    <property type="term" value="P:regulation of developmental process"/>
    <property type="evidence" value="ECO:0007669"/>
    <property type="project" value="InterPro"/>
</dbReference>
<evidence type="ECO:0000256" key="7">
    <source>
        <dbReference type="ARBA" id="ARBA00023155"/>
    </source>
</evidence>
<protein>
    <recommendedName>
        <fullName evidence="11">Protein WUSCHEL</fullName>
    </recommendedName>
</protein>
<evidence type="ECO:0000256" key="10">
    <source>
        <dbReference type="ARBA" id="ARBA00024040"/>
    </source>
</evidence>
<feature type="domain" description="Homeobox" evidence="15">
    <location>
        <begin position="50"/>
        <end position="115"/>
    </location>
</feature>
<evidence type="ECO:0000313" key="16">
    <source>
        <dbReference type="EMBL" id="KAK1424762.1"/>
    </source>
</evidence>
<dbReference type="AlphaFoldDB" id="A0AAD8KKV8"/>
<evidence type="ECO:0000256" key="6">
    <source>
        <dbReference type="ARBA" id="ARBA00023125"/>
    </source>
</evidence>
<dbReference type="GO" id="GO:0003700">
    <property type="term" value="F:DNA-binding transcription factor activity"/>
    <property type="evidence" value="ECO:0007669"/>
    <property type="project" value="InterPro"/>
</dbReference>
<evidence type="ECO:0000313" key="17">
    <source>
        <dbReference type="Proteomes" id="UP001229421"/>
    </source>
</evidence>
<keyword evidence="3" id="KW-0221">Differentiation</keyword>
<feature type="compositionally biased region" description="Basic and acidic residues" evidence="14">
    <location>
        <begin position="46"/>
        <end position="55"/>
    </location>
</feature>
<evidence type="ECO:0000256" key="3">
    <source>
        <dbReference type="ARBA" id="ARBA00022782"/>
    </source>
</evidence>
<feature type="region of interest" description="Disordered" evidence="14">
    <location>
        <begin position="110"/>
        <end position="155"/>
    </location>
</feature>
<feature type="compositionally biased region" description="Basic residues" evidence="14">
    <location>
        <begin position="110"/>
        <end position="127"/>
    </location>
</feature>
<dbReference type="SUPFAM" id="SSF46689">
    <property type="entry name" value="Homeodomain-like"/>
    <property type="match status" value="1"/>
</dbReference>
<accession>A0AAD8KKV8</accession>
<sequence length="417" mass="46764">MASSNRHWPSMFKSKPTYTPHQDHQWPSSHTPNSTTNRSSPYSSGCEERTPEPKPRWNPKPEQIRILESIFNSGLVNPPRDEIRRIRARLQEYGQVGDANVFYWFQNRKSRSKHKNRQLQKSLNHHQQRPDYVSPAAAGKAVTTSSSSSSDKSSSKSIEFFLNSPTMSVNQQPPTFLDAGGGNVRSHHQHHQHHGEFFQEPFFFPAVQQKPPPAAPVATSFSQGLCFSELGTMIDQENKHRNSGHTVVSSSGMLLTDLMMNHQYENPNKNCNNKEVEEDTIMKMLSHRTPPPVPLTPPNLSVPPAETTTIVPSSINDHLQGVEEVGTGKTIVFINDVPFEVAVGAFNVKEAFGDDAVLVDASGQTVLTNEWGVTLQSLEHGAFYYLVRSFAYDHAPGTVDLVHFHLEARYMKQEEIS</sequence>
<name>A0AAD8KKV8_TARER</name>
<dbReference type="InterPro" id="IPR009057">
    <property type="entry name" value="Homeodomain-like_sf"/>
</dbReference>
<keyword evidence="6 12" id="KW-0238">DNA-binding</keyword>
<keyword evidence="9 12" id="KW-0539">Nucleus</keyword>
<dbReference type="PANTHER" id="PTHR47288:SF4">
    <property type="entry name" value="TRANSCRIPTION FACTOR HB-WOX FAMILY"/>
    <property type="match status" value="1"/>
</dbReference>
<comment type="similarity">
    <text evidence="10">Belongs to the WUS homeobox family.</text>
</comment>
<evidence type="ECO:0000256" key="14">
    <source>
        <dbReference type="SAM" id="MobiDB-lite"/>
    </source>
</evidence>
<dbReference type="EMBL" id="JAUHHV010000005">
    <property type="protein sequence ID" value="KAK1424762.1"/>
    <property type="molecule type" value="Genomic_DNA"/>
</dbReference>
<dbReference type="Pfam" id="PF00046">
    <property type="entry name" value="Homeodomain"/>
    <property type="match status" value="1"/>
</dbReference>
<evidence type="ECO:0000256" key="4">
    <source>
        <dbReference type="ARBA" id="ARBA00023015"/>
    </source>
</evidence>
<dbReference type="InterPro" id="IPR001356">
    <property type="entry name" value="HD"/>
</dbReference>